<keyword evidence="6" id="KW-0325">Glycoprotein</keyword>
<evidence type="ECO:0000256" key="3">
    <source>
        <dbReference type="ARBA" id="ARBA00022622"/>
    </source>
</evidence>
<sequence>MEFRLVLAFALFFFGLVDAHTVIVYPGYRGNNLLTNGTIEEANGLGVASQNDSLTYPYGMQWIYPCGGMPTSTNRTKWPIRGGAISLQPGWFPGHSSGFLYMNMGFGTVPANMSNAMIKPFAFEGPSNLPYPGTICLPQVPLPAGHTVKVGDNATIQVVLAAQHGASLYNVCSLFCNLCIDITFAEPEDVAEVTRDNCFNSSDITFQDIYRTAPLNQSGSGAGQVVRARWVELVPLVVAVVVGLW</sequence>
<dbReference type="PANTHER" id="PTHR34992:SF10">
    <property type="entry name" value="COPPER ACQUISITION FACTOR BIM1-LIKE DOMAIN-CONTAINING PROTEIN"/>
    <property type="match status" value="1"/>
</dbReference>
<proteinExistence type="predicted"/>
<dbReference type="InterPro" id="IPR046936">
    <property type="entry name" value="BIM1-like"/>
</dbReference>
<keyword evidence="2" id="KW-1003">Cell membrane</keyword>
<evidence type="ECO:0000256" key="1">
    <source>
        <dbReference type="ARBA" id="ARBA00004609"/>
    </source>
</evidence>
<gene>
    <name evidence="10" type="ORF">EURHEDRAFT_471304</name>
</gene>
<evidence type="ECO:0000256" key="5">
    <source>
        <dbReference type="ARBA" id="ARBA00023136"/>
    </source>
</evidence>
<evidence type="ECO:0000256" key="6">
    <source>
        <dbReference type="ARBA" id="ARBA00023180"/>
    </source>
</evidence>
<dbReference type="InterPro" id="IPR046530">
    <property type="entry name" value="BIM1-like_dom"/>
</dbReference>
<dbReference type="RefSeq" id="XP_040642074.1">
    <property type="nucleotide sequence ID" value="XM_040785329.1"/>
</dbReference>
<evidence type="ECO:0000256" key="4">
    <source>
        <dbReference type="ARBA" id="ARBA00022729"/>
    </source>
</evidence>
<dbReference type="CDD" id="cd21176">
    <property type="entry name" value="LPMO_auxiliary-like"/>
    <property type="match status" value="1"/>
</dbReference>
<keyword evidence="4 8" id="KW-0732">Signal</keyword>
<evidence type="ECO:0000313" key="11">
    <source>
        <dbReference type="Proteomes" id="UP000019804"/>
    </source>
</evidence>
<dbReference type="GO" id="GO:0005886">
    <property type="term" value="C:plasma membrane"/>
    <property type="evidence" value="ECO:0007669"/>
    <property type="project" value="UniProtKB-SubCell"/>
</dbReference>
<dbReference type="GeneID" id="63700453"/>
<keyword evidence="3" id="KW-0336">GPI-anchor</keyword>
<evidence type="ECO:0000256" key="7">
    <source>
        <dbReference type="ARBA" id="ARBA00023288"/>
    </source>
</evidence>
<dbReference type="OrthoDB" id="5329488at2759"/>
<protein>
    <recommendedName>
        <fullName evidence="9">Copper acquisition factor BIM1-like domain-containing protein</fullName>
    </recommendedName>
</protein>
<organism evidence="10 11">
    <name type="scientific">Aspergillus ruber (strain CBS 135680)</name>
    <dbReference type="NCBI Taxonomy" id="1388766"/>
    <lineage>
        <taxon>Eukaryota</taxon>
        <taxon>Fungi</taxon>
        <taxon>Dikarya</taxon>
        <taxon>Ascomycota</taxon>
        <taxon>Pezizomycotina</taxon>
        <taxon>Eurotiomycetes</taxon>
        <taxon>Eurotiomycetidae</taxon>
        <taxon>Eurotiales</taxon>
        <taxon>Aspergillaceae</taxon>
        <taxon>Aspergillus</taxon>
        <taxon>Aspergillus subgen. Aspergillus</taxon>
    </lineage>
</organism>
<evidence type="ECO:0000313" key="10">
    <source>
        <dbReference type="EMBL" id="EYE98386.1"/>
    </source>
</evidence>
<dbReference type="Pfam" id="PF20238">
    <property type="entry name" value="BIM1-like_dom"/>
    <property type="match status" value="1"/>
</dbReference>
<keyword evidence="7" id="KW-0449">Lipoprotein</keyword>
<feature type="signal peptide" evidence="8">
    <location>
        <begin position="1"/>
        <end position="19"/>
    </location>
</feature>
<dbReference type="EMBL" id="KK088413">
    <property type="protein sequence ID" value="EYE98386.1"/>
    <property type="molecule type" value="Genomic_DNA"/>
</dbReference>
<evidence type="ECO:0000256" key="8">
    <source>
        <dbReference type="SAM" id="SignalP"/>
    </source>
</evidence>
<comment type="subcellular location">
    <subcellularLocation>
        <location evidence="1">Cell membrane</location>
        <topology evidence="1">Lipid-anchor</topology>
        <topology evidence="1">GPI-anchor</topology>
    </subcellularLocation>
</comment>
<reference evidence="11" key="1">
    <citation type="journal article" date="2014" name="Nat. Commun.">
        <title>Genomic adaptations of the halophilic Dead Sea filamentous fungus Eurotium rubrum.</title>
        <authorList>
            <person name="Kis-Papo T."/>
            <person name="Weig A.R."/>
            <person name="Riley R."/>
            <person name="Persoh D."/>
            <person name="Salamov A."/>
            <person name="Sun H."/>
            <person name="Lipzen A."/>
            <person name="Wasser S.P."/>
            <person name="Rambold G."/>
            <person name="Grigoriev I.V."/>
            <person name="Nevo E."/>
        </authorList>
    </citation>
    <scope>NUCLEOTIDE SEQUENCE [LARGE SCALE GENOMIC DNA]</scope>
    <source>
        <strain evidence="11">CBS 135680</strain>
    </source>
</reference>
<keyword evidence="5" id="KW-0472">Membrane</keyword>
<feature type="domain" description="Copper acquisition factor BIM1-like" evidence="9">
    <location>
        <begin position="19"/>
        <end position="202"/>
    </location>
</feature>
<evidence type="ECO:0000256" key="2">
    <source>
        <dbReference type="ARBA" id="ARBA00022475"/>
    </source>
</evidence>
<accession>A0A017SNJ6</accession>
<dbReference type="Proteomes" id="UP000019804">
    <property type="component" value="Unassembled WGS sequence"/>
</dbReference>
<name>A0A017SNJ6_ASPRC</name>
<dbReference type="PANTHER" id="PTHR34992">
    <property type="entry name" value="HYPHAL ANASTAMOSIS-7 PROTEIN"/>
    <property type="match status" value="1"/>
</dbReference>
<feature type="chain" id="PRO_5001496164" description="Copper acquisition factor BIM1-like domain-containing protein" evidence="8">
    <location>
        <begin position="20"/>
        <end position="245"/>
    </location>
</feature>
<dbReference type="AlphaFoldDB" id="A0A017SNJ6"/>
<keyword evidence="11" id="KW-1185">Reference proteome</keyword>
<evidence type="ECO:0000259" key="9">
    <source>
        <dbReference type="Pfam" id="PF20238"/>
    </source>
</evidence>
<dbReference type="HOGENOM" id="CLU_070647_1_1_1"/>
<dbReference type="GO" id="GO:0098552">
    <property type="term" value="C:side of membrane"/>
    <property type="evidence" value="ECO:0007669"/>
    <property type="project" value="UniProtKB-KW"/>
</dbReference>